<organism evidence="3 4">
    <name type="scientific">Leptospira brenneri</name>
    <dbReference type="NCBI Taxonomy" id="2023182"/>
    <lineage>
        <taxon>Bacteria</taxon>
        <taxon>Pseudomonadati</taxon>
        <taxon>Spirochaetota</taxon>
        <taxon>Spirochaetia</taxon>
        <taxon>Leptospirales</taxon>
        <taxon>Leptospiraceae</taxon>
        <taxon>Leptospira</taxon>
    </lineage>
</organism>
<sequence>MKHLIHILAVTCLLVTSLHSQEKEQVGSAYFQAVDEYKVKNYNKSIELVKSLLTDGKSSYEFYALLAFNYDKLNDFENSYKNMLEARKRKTDDEDLLQGSLAILTRHKKWKPAIELAEKTIPLFPQNPEVRYFYALALSERGASKTALSQIEKAKAGSPSDFRMLELEGKIYYNLKNYDKADVSLRWASSLNQNSAEIWNNLALVQESLYKTNKKLGKKSQANTYLTEAKDCIQKASDLNGESNTIKENSKRIAALSNL</sequence>
<gene>
    <name evidence="3" type="ORF">EHQ30_01625</name>
</gene>
<dbReference type="EMBL" id="RQFP01000001">
    <property type="protein sequence ID" value="TGK95364.1"/>
    <property type="molecule type" value="Genomic_DNA"/>
</dbReference>
<dbReference type="RefSeq" id="WP_100791586.1">
    <property type="nucleotide sequence ID" value="NZ_NPDQ01000007.1"/>
</dbReference>
<evidence type="ECO:0000313" key="4">
    <source>
        <dbReference type="Proteomes" id="UP000297891"/>
    </source>
</evidence>
<reference evidence="3" key="1">
    <citation type="journal article" date="2019" name="PLoS Negl. Trop. Dis.">
        <title>Revisiting the worldwide diversity of Leptospira species in the environment.</title>
        <authorList>
            <person name="Vincent A.T."/>
            <person name="Schiettekatte O."/>
            <person name="Bourhy P."/>
            <person name="Veyrier F.J."/>
            <person name="Picardeau M."/>
        </authorList>
    </citation>
    <scope>NUCLEOTIDE SEQUENCE [LARGE SCALE GENOMIC DNA]</scope>
    <source>
        <strain evidence="3">201800277</strain>
    </source>
</reference>
<protein>
    <submittedName>
        <fullName evidence="3">Uncharacterized protein</fullName>
    </submittedName>
</protein>
<accession>A0A2M9XYI2</accession>
<dbReference type="AlphaFoldDB" id="A0A2M9XYI2"/>
<dbReference type="PANTHER" id="PTHR44186">
    <property type="match status" value="1"/>
</dbReference>
<comment type="caution">
    <text evidence="3">The sequence shown here is derived from an EMBL/GenBank/DDBJ whole genome shotgun (WGS) entry which is preliminary data.</text>
</comment>
<dbReference type="InterPro" id="IPR011990">
    <property type="entry name" value="TPR-like_helical_dom_sf"/>
</dbReference>
<name>A0A2M9XYI2_9LEPT</name>
<evidence type="ECO:0000256" key="2">
    <source>
        <dbReference type="ARBA" id="ARBA00022803"/>
    </source>
</evidence>
<dbReference type="Proteomes" id="UP000297891">
    <property type="component" value="Unassembled WGS sequence"/>
</dbReference>
<dbReference type="PANTHER" id="PTHR44186:SF1">
    <property type="entry name" value="BARDET-BIEDL SYNDROME 4 PROTEIN"/>
    <property type="match status" value="1"/>
</dbReference>
<keyword evidence="4" id="KW-1185">Reference proteome</keyword>
<dbReference type="OrthoDB" id="324977at2"/>
<evidence type="ECO:0000256" key="1">
    <source>
        <dbReference type="ARBA" id="ARBA00022737"/>
    </source>
</evidence>
<dbReference type="Gene3D" id="1.25.40.10">
    <property type="entry name" value="Tetratricopeptide repeat domain"/>
    <property type="match status" value="1"/>
</dbReference>
<keyword evidence="1" id="KW-0677">Repeat</keyword>
<dbReference type="SUPFAM" id="SSF48452">
    <property type="entry name" value="TPR-like"/>
    <property type="match status" value="2"/>
</dbReference>
<evidence type="ECO:0000313" key="3">
    <source>
        <dbReference type="EMBL" id="TGK95364.1"/>
    </source>
</evidence>
<keyword evidence="2" id="KW-0802">TPR repeat</keyword>
<dbReference type="Pfam" id="PF12895">
    <property type="entry name" value="ANAPC3"/>
    <property type="match status" value="1"/>
</dbReference>
<proteinExistence type="predicted"/>